<accession>A0ABM1HE09</accession>
<keyword evidence="2" id="KW-1185">Reference proteome</keyword>
<dbReference type="InterPro" id="IPR004252">
    <property type="entry name" value="Probable_transposase_24"/>
</dbReference>
<sequence length="415" mass="47315">MNQSTMLKKKGLNPNKAQSPLKNLDVDMQYRSSAELANKFKIKREQLANERNDKAKKEQALISHKRKNFEDFIPQQGKSKLLGHKSVIQSSSREELRTSRMIAGKGQTKQRFHTSFNKDVTASAYATGTTLGNGEARHDILDLPNCKQVKRKPVIPASTLDQFRKDQGIHKDDETKRDNNTTSDVEFMHTPIINEHNKGLDDRVEQEEEINIDCSTKEMSKPKNVRGHTTCKDIHARNLEERKEVTFDKGQAVGPTNKIVSQLSHLIGTIARNRRFISLMYTGMWCQRILKRACGNTSITLEDMLAKCPDGIPHNQFRQLIEYWKHPTVQAICEMNSQNRKKQMGPINFARVRVALRAAKDNNEEPSKPEIFIATRTKTGKGIQADTQVEIVIYNFWKVEEPPSDSPSGFGEYQP</sequence>
<organism evidence="2 3">
    <name type="scientific">Solanum pennellii</name>
    <name type="common">Tomato</name>
    <name type="synonym">Lycopersicon pennellii</name>
    <dbReference type="NCBI Taxonomy" id="28526"/>
    <lineage>
        <taxon>Eukaryota</taxon>
        <taxon>Viridiplantae</taxon>
        <taxon>Streptophyta</taxon>
        <taxon>Embryophyta</taxon>
        <taxon>Tracheophyta</taxon>
        <taxon>Spermatophyta</taxon>
        <taxon>Magnoliopsida</taxon>
        <taxon>eudicotyledons</taxon>
        <taxon>Gunneridae</taxon>
        <taxon>Pentapetalae</taxon>
        <taxon>asterids</taxon>
        <taxon>lamiids</taxon>
        <taxon>Solanales</taxon>
        <taxon>Solanaceae</taxon>
        <taxon>Solanoideae</taxon>
        <taxon>Solaneae</taxon>
        <taxon>Solanum</taxon>
        <taxon>Solanum subgen. Lycopersicon</taxon>
    </lineage>
</organism>
<reference evidence="3" key="2">
    <citation type="submission" date="2025-08" db="UniProtKB">
        <authorList>
            <consortium name="RefSeq"/>
        </authorList>
    </citation>
    <scope>IDENTIFICATION</scope>
</reference>
<dbReference type="Proteomes" id="UP000694930">
    <property type="component" value="Chromosome 8"/>
</dbReference>
<feature type="region of interest" description="Disordered" evidence="1">
    <location>
        <begin position="1"/>
        <end position="20"/>
    </location>
</feature>
<reference evidence="2" key="1">
    <citation type="journal article" date="2014" name="Nat. Genet.">
        <title>The genome of the stress-tolerant wild tomato species Solanum pennellii.</title>
        <authorList>
            <person name="Bolger A."/>
            <person name="Scossa F."/>
            <person name="Bolger M.E."/>
            <person name="Lanz C."/>
            <person name="Maumus F."/>
            <person name="Tohge T."/>
            <person name="Quesneville H."/>
            <person name="Alseekh S."/>
            <person name="Sorensen I."/>
            <person name="Lichtenstein G."/>
            <person name="Fich E.A."/>
            <person name="Conte M."/>
            <person name="Keller H."/>
            <person name="Schneeberger K."/>
            <person name="Schwacke R."/>
            <person name="Ofner I."/>
            <person name="Vrebalov J."/>
            <person name="Xu Y."/>
            <person name="Osorio S."/>
            <person name="Aflitos S.A."/>
            <person name="Schijlen E."/>
            <person name="Jimenez-Gomez J.M."/>
            <person name="Ryngajllo M."/>
            <person name="Kimura S."/>
            <person name="Kumar R."/>
            <person name="Koenig D."/>
            <person name="Headland L.R."/>
            <person name="Maloof J.N."/>
            <person name="Sinha N."/>
            <person name="van Ham R.C."/>
            <person name="Lankhorst R.K."/>
            <person name="Mao L."/>
            <person name="Vogel A."/>
            <person name="Arsova B."/>
            <person name="Panstruga R."/>
            <person name="Fei Z."/>
            <person name="Rose J.K."/>
            <person name="Zamir D."/>
            <person name="Carrari F."/>
            <person name="Giovannoni J.J."/>
            <person name="Weigel D."/>
            <person name="Usadel B."/>
            <person name="Fernie A.R."/>
        </authorList>
    </citation>
    <scope>NUCLEOTIDE SEQUENCE [LARGE SCALE GENOMIC DNA]</scope>
    <source>
        <strain evidence="2">cv. LA0716</strain>
    </source>
</reference>
<dbReference type="Pfam" id="PF03004">
    <property type="entry name" value="Transposase_24"/>
    <property type="match status" value="1"/>
</dbReference>
<evidence type="ECO:0000313" key="3">
    <source>
        <dbReference type="RefSeq" id="XP_015084129.1"/>
    </source>
</evidence>
<evidence type="ECO:0000313" key="2">
    <source>
        <dbReference type="Proteomes" id="UP000694930"/>
    </source>
</evidence>
<dbReference type="PANTHER" id="PTHR33144:SF16">
    <property type="entry name" value="OS02G0129000 PROTEIN"/>
    <property type="match status" value="1"/>
</dbReference>
<dbReference type="PANTHER" id="PTHR33144">
    <property type="entry name" value="OS10G0409366 PROTEIN-RELATED"/>
    <property type="match status" value="1"/>
</dbReference>
<dbReference type="RefSeq" id="XP_015084129.1">
    <property type="nucleotide sequence ID" value="XM_015228643.1"/>
</dbReference>
<evidence type="ECO:0000256" key="1">
    <source>
        <dbReference type="SAM" id="MobiDB-lite"/>
    </source>
</evidence>
<protein>
    <submittedName>
        <fullName evidence="3">Uncharacterized protein LOC107027486</fullName>
    </submittedName>
</protein>
<gene>
    <name evidence="3" type="primary">LOC107027486</name>
</gene>
<name>A0ABM1HE09_SOLPN</name>
<proteinExistence type="predicted"/>
<dbReference type="GeneID" id="107027486"/>